<dbReference type="EMBL" id="JAUEHC010000022">
    <property type="protein sequence ID" value="MEZ4052666.1"/>
    <property type="molecule type" value="Genomic_DNA"/>
</dbReference>
<name>A0ABV4JGH5_9ENTR</name>
<dbReference type="RefSeq" id="WP_127902824.1">
    <property type="nucleotide sequence ID" value="NZ_CBCYLN010000032.1"/>
</dbReference>
<proteinExistence type="predicted"/>
<evidence type="ECO:0000313" key="1">
    <source>
        <dbReference type="EMBL" id="MEZ4052666.1"/>
    </source>
</evidence>
<dbReference type="Proteomes" id="UP001567731">
    <property type="component" value="Unassembled WGS sequence"/>
</dbReference>
<protein>
    <submittedName>
        <fullName evidence="1">Uncharacterized protein</fullName>
    </submittedName>
</protein>
<gene>
    <name evidence="1" type="ORF">QVM81_13860</name>
</gene>
<sequence length="155" mass="17382">MKWLVALCLLAVGAGWLSFPLIAQLYVGDCTTKSLLIYDEPHKTVLSEAEWTTLRGGKQHYYNSKITLLPDSGPAEKFYIERTVKTTLNYHVDSAEVTSASAFRIAGPDTSDPLVGRYIDPLSEKGFTARVYFFKVGERILSGFRDRPLVSCQKR</sequence>
<accession>A0ABV4JGH5</accession>
<evidence type="ECO:0000313" key="2">
    <source>
        <dbReference type="Proteomes" id="UP001567731"/>
    </source>
</evidence>
<organism evidence="1 2">
    <name type="scientific">Enterobacter rongchengensis</name>
    <dbReference type="NCBI Taxonomy" id="3030999"/>
    <lineage>
        <taxon>Bacteria</taxon>
        <taxon>Pseudomonadati</taxon>
        <taxon>Pseudomonadota</taxon>
        <taxon>Gammaproteobacteria</taxon>
        <taxon>Enterobacterales</taxon>
        <taxon>Enterobacteriaceae</taxon>
        <taxon>Enterobacter</taxon>
    </lineage>
</organism>
<keyword evidence="2" id="KW-1185">Reference proteome</keyword>
<comment type="caution">
    <text evidence="1">The sequence shown here is derived from an EMBL/GenBank/DDBJ whole genome shotgun (WGS) entry which is preliminary data.</text>
</comment>
<reference evidence="1 2" key="1">
    <citation type="submission" date="2023-06" db="EMBL/GenBank/DDBJ databases">
        <title>Genome characterization of Enterobacterales and Pseudomonas spp isolates with different phenotypes to cefepime-taniborbactam.</title>
        <authorList>
            <person name="Hernandez-Garcia M."/>
            <person name="Garcia-Castillo M."/>
            <person name="Ruiz-Garbajosa P."/>
            <person name="Canton R."/>
        </authorList>
    </citation>
    <scope>NUCLEOTIDE SEQUENCE [LARGE SCALE GENOMIC DNA]</scope>
    <source>
        <strain evidence="1 2">A003</strain>
    </source>
</reference>